<reference evidence="2 3" key="2">
    <citation type="submission" date="2018-11" db="EMBL/GenBank/DDBJ databases">
        <authorList>
            <consortium name="Pathogen Informatics"/>
        </authorList>
    </citation>
    <scope>NUCLEOTIDE SEQUENCE [LARGE SCALE GENOMIC DNA]</scope>
    <source>
        <strain evidence="2">Dakar</strain>
        <strain evidence="3">Dakar, Senegal</strain>
    </source>
</reference>
<organism evidence="4">
    <name type="scientific">Schistosoma curassoni</name>
    <dbReference type="NCBI Taxonomy" id="6186"/>
    <lineage>
        <taxon>Eukaryota</taxon>
        <taxon>Metazoa</taxon>
        <taxon>Spiralia</taxon>
        <taxon>Lophotrochozoa</taxon>
        <taxon>Platyhelminthes</taxon>
        <taxon>Trematoda</taxon>
        <taxon>Digenea</taxon>
        <taxon>Strigeidida</taxon>
        <taxon>Schistosomatoidea</taxon>
        <taxon>Schistosomatidae</taxon>
        <taxon>Schistosoma</taxon>
    </lineage>
</organism>
<dbReference type="Proteomes" id="UP000279833">
    <property type="component" value="Unassembled WGS sequence"/>
</dbReference>
<accession>A0A183K2U2</accession>
<keyword evidence="3" id="KW-1185">Reference proteome</keyword>
<feature type="region of interest" description="Disordered" evidence="1">
    <location>
        <begin position="193"/>
        <end position="212"/>
    </location>
</feature>
<dbReference type="AlphaFoldDB" id="A0A183K2U2"/>
<sequence>MVVGGSRQETLDPRFVLLGTPQQGVPVILRELVLPDCEAGGTRDRIRRVYCAAVRSVLLYGNETWPAAVNRREVSNKGLNRSDGRRKVGMDDTGYEDIMRRHGLGERNENEKMVIGSTIFPHKPIHQATWTSLDHTTQAQAEYTEVNKQVKRSIKTHEREYMGDLAMTAEKAAREGNMRQLYDITKKLAGNYRKPERPVKSKEGKVITRIEE</sequence>
<evidence type="ECO:0000313" key="2">
    <source>
        <dbReference type="EMBL" id="VDP35077.1"/>
    </source>
</evidence>
<gene>
    <name evidence="2" type="ORF">SCUD_LOCUS9306</name>
</gene>
<evidence type="ECO:0000256" key="1">
    <source>
        <dbReference type="SAM" id="MobiDB-lite"/>
    </source>
</evidence>
<name>A0A183K2U2_9TREM</name>
<dbReference type="WBParaSite" id="SCUD_0000930601-mRNA-1">
    <property type="protein sequence ID" value="SCUD_0000930601-mRNA-1"/>
    <property type="gene ID" value="SCUD_0000930601"/>
</dbReference>
<protein>
    <submittedName>
        <fullName evidence="4">Reverse transcriptase domain-containing protein</fullName>
    </submittedName>
</protein>
<evidence type="ECO:0000313" key="4">
    <source>
        <dbReference type="WBParaSite" id="SCUD_0000930601-mRNA-1"/>
    </source>
</evidence>
<evidence type="ECO:0000313" key="3">
    <source>
        <dbReference type="Proteomes" id="UP000279833"/>
    </source>
</evidence>
<reference evidence="4" key="1">
    <citation type="submission" date="2016-06" db="UniProtKB">
        <authorList>
            <consortium name="WormBaseParasite"/>
        </authorList>
    </citation>
    <scope>IDENTIFICATION</scope>
</reference>
<proteinExistence type="predicted"/>
<dbReference type="EMBL" id="UZAK01033164">
    <property type="protein sequence ID" value="VDP35077.1"/>
    <property type="molecule type" value="Genomic_DNA"/>
</dbReference>